<sequence length="80" mass="8352">MSTERHITLVHEQSEFAEARSAEKAETARQCAVAARTVASHSNDADDCVSLLAMLGLDALAGKEVGAPHSPARVGAAPRL</sequence>
<gene>
    <name evidence="1" type="ORF">ACFO5K_00255</name>
</gene>
<keyword evidence="2" id="KW-1185">Reference proteome</keyword>
<comment type="caution">
    <text evidence="1">The sequence shown here is derived from an EMBL/GenBank/DDBJ whole genome shotgun (WGS) entry which is preliminary data.</text>
</comment>
<dbReference type="Proteomes" id="UP001595844">
    <property type="component" value="Unassembled WGS sequence"/>
</dbReference>
<name>A0ABV8VAL3_9NOCA</name>
<evidence type="ECO:0000313" key="1">
    <source>
        <dbReference type="EMBL" id="MFC4372517.1"/>
    </source>
</evidence>
<evidence type="ECO:0000313" key="2">
    <source>
        <dbReference type="Proteomes" id="UP001595844"/>
    </source>
</evidence>
<dbReference type="EMBL" id="JBHSDL010000001">
    <property type="protein sequence ID" value="MFC4372517.1"/>
    <property type="molecule type" value="Genomic_DNA"/>
</dbReference>
<accession>A0ABV8VAL3</accession>
<reference evidence="2" key="1">
    <citation type="journal article" date="2019" name="Int. J. Syst. Evol. Microbiol.">
        <title>The Global Catalogue of Microorganisms (GCM) 10K type strain sequencing project: providing services to taxonomists for standard genome sequencing and annotation.</title>
        <authorList>
            <consortium name="The Broad Institute Genomics Platform"/>
            <consortium name="The Broad Institute Genome Sequencing Center for Infectious Disease"/>
            <person name="Wu L."/>
            <person name="Ma J."/>
        </authorList>
    </citation>
    <scope>NUCLEOTIDE SEQUENCE [LARGE SCALE GENOMIC DNA]</scope>
    <source>
        <strain evidence="2">IBRC-M 10490</strain>
    </source>
</reference>
<proteinExistence type="predicted"/>
<organism evidence="1 2">
    <name type="scientific">Nocardia halotolerans</name>
    <dbReference type="NCBI Taxonomy" id="1755878"/>
    <lineage>
        <taxon>Bacteria</taxon>
        <taxon>Bacillati</taxon>
        <taxon>Actinomycetota</taxon>
        <taxon>Actinomycetes</taxon>
        <taxon>Mycobacteriales</taxon>
        <taxon>Nocardiaceae</taxon>
        <taxon>Nocardia</taxon>
    </lineage>
</organism>
<dbReference type="RefSeq" id="WP_378555041.1">
    <property type="nucleotide sequence ID" value="NZ_JBHSDL010000001.1"/>
</dbReference>
<protein>
    <submittedName>
        <fullName evidence="1">Uncharacterized protein</fullName>
    </submittedName>
</protein>